<dbReference type="InterPro" id="IPR009050">
    <property type="entry name" value="Globin-like_sf"/>
</dbReference>
<feature type="domain" description="Globin" evidence="13">
    <location>
        <begin position="1"/>
        <end position="138"/>
    </location>
</feature>
<dbReference type="GO" id="GO:0071500">
    <property type="term" value="P:cellular response to nitrosative stress"/>
    <property type="evidence" value="ECO:0007669"/>
    <property type="project" value="TreeGrafter"/>
</dbReference>
<keyword evidence="7" id="KW-0521">NADP</keyword>
<dbReference type="GO" id="GO:0020037">
    <property type="term" value="F:heme binding"/>
    <property type="evidence" value="ECO:0007669"/>
    <property type="project" value="InterPro"/>
</dbReference>
<dbReference type="InterPro" id="IPR039261">
    <property type="entry name" value="FNR_nucleotide-bd"/>
</dbReference>
<comment type="cofactor">
    <cofactor evidence="1">
        <name>heme b</name>
        <dbReference type="ChEBI" id="CHEBI:60344"/>
    </cofactor>
</comment>
<sequence>MLSTSTIQIVQSTVPVLASHGAAITKVFYQRLFQAHPELKHVFNQSNQRSDRQSQALATAVYAAAAHIDRLETLKPVLLPVLHKHRSLQIKPEMYPIVGHELLGAMQDVLGEAATPDILHAWGEAYGEIANLFITLEAELYAQDEQAKGFSGYQTVEISDVEEQASGIRALTFRTDGPLPAYRAGQYITVRIQDKDGLWHNRQYSLTTASNTETYTIGVKREGIVSDCLHAAQVGDTVFISAPAGAFTLDASGEPVVLIAGGIGITPMLAMADEALAAGRQVTLHHAVQDERNRPFNEQLALLEQRGARVIRYAEHQAMDQAGRLPKDVIAGITDSTYVCGPEAMIQYVIEHFTASPDKLHYEIFGPTLAFAAETPVAQ</sequence>
<evidence type="ECO:0000256" key="4">
    <source>
        <dbReference type="ARBA" id="ARBA00022617"/>
    </source>
</evidence>
<dbReference type="InterPro" id="IPR008333">
    <property type="entry name" value="Cbr1-like_FAD-bd_dom"/>
</dbReference>
<evidence type="ECO:0000256" key="5">
    <source>
        <dbReference type="ARBA" id="ARBA00022621"/>
    </source>
</evidence>
<evidence type="ECO:0000259" key="14">
    <source>
        <dbReference type="PROSITE" id="PS51384"/>
    </source>
</evidence>
<dbReference type="InterPro" id="IPR000971">
    <property type="entry name" value="Globin"/>
</dbReference>
<keyword evidence="9" id="KW-0520">NAD</keyword>
<evidence type="ECO:0000256" key="3">
    <source>
        <dbReference type="ARBA" id="ARBA00012229"/>
    </source>
</evidence>
<keyword evidence="5 12" id="KW-0561">Oxygen transport</keyword>
<dbReference type="Pfam" id="PF00175">
    <property type="entry name" value="NAD_binding_1"/>
    <property type="match status" value="1"/>
</dbReference>
<dbReference type="GO" id="GO:0071949">
    <property type="term" value="F:FAD binding"/>
    <property type="evidence" value="ECO:0007669"/>
    <property type="project" value="TreeGrafter"/>
</dbReference>
<dbReference type="GO" id="GO:0008941">
    <property type="term" value="F:nitric oxide dioxygenase NAD(P)H activity"/>
    <property type="evidence" value="ECO:0007669"/>
    <property type="project" value="UniProtKB-EC"/>
</dbReference>
<evidence type="ECO:0000256" key="2">
    <source>
        <dbReference type="ARBA" id="ARBA00006401"/>
    </source>
</evidence>
<dbReference type="InterPro" id="IPR017927">
    <property type="entry name" value="FAD-bd_FR_type"/>
</dbReference>
<dbReference type="Pfam" id="PF00970">
    <property type="entry name" value="FAD_binding_6"/>
    <property type="match status" value="1"/>
</dbReference>
<keyword evidence="12" id="KW-0813">Transport</keyword>
<dbReference type="Proteomes" id="UP000053797">
    <property type="component" value="Unassembled WGS sequence"/>
</dbReference>
<dbReference type="PROSITE" id="PS01033">
    <property type="entry name" value="GLOBIN"/>
    <property type="match status" value="1"/>
</dbReference>
<dbReference type="AlphaFoldDB" id="A0A0V8GC74"/>
<dbReference type="GO" id="GO:0019825">
    <property type="term" value="F:oxygen binding"/>
    <property type="evidence" value="ECO:0007669"/>
    <property type="project" value="InterPro"/>
</dbReference>
<evidence type="ECO:0000256" key="12">
    <source>
        <dbReference type="RuleBase" id="RU000356"/>
    </source>
</evidence>
<evidence type="ECO:0000313" key="15">
    <source>
        <dbReference type="EMBL" id="KSU47868.1"/>
    </source>
</evidence>
<evidence type="ECO:0000256" key="7">
    <source>
        <dbReference type="ARBA" id="ARBA00022857"/>
    </source>
</evidence>
<evidence type="ECO:0000256" key="10">
    <source>
        <dbReference type="ARBA" id="ARBA00048649"/>
    </source>
</evidence>
<organism evidence="15 16">
    <name type="scientific">Exiguobacterium indicum</name>
    <dbReference type="NCBI Taxonomy" id="296995"/>
    <lineage>
        <taxon>Bacteria</taxon>
        <taxon>Bacillati</taxon>
        <taxon>Bacillota</taxon>
        <taxon>Bacilli</taxon>
        <taxon>Bacillales</taxon>
        <taxon>Bacillales Family XII. Incertae Sedis</taxon>
        <taxon>Exiguobacterium</taxon>
    </lineage>
</organism>
<dbReference type="Pfam" id="PF00042">
    <property type="entry name" value="Globin"/>
    <property type="match status" value="1"/>
</dbReference>
<dbReference type="SUPFAM" id="SSF63380">
    <property type="entry name" value="Riboflavin synthase domain-like"/>
    <property type="match status" value="1"/>
</dbReference>
<comment type="similarity">
    <text evidence="2">In the C-terminal section; belongs to the flavoprotein pyridine nucleotide cytochrome reductase family.</text>
</comment>
<dbReference type="EC" id="1.14.12.17" evidence="3"/>
<comment type="catalytic activity">
    <reaction evidence="10">
        <text>2 nitric oxide + NADH + 2 O2 = 2 nitrate + NAD(+) + H(+)</text>
        <dbReference type="Rhea" id="RHEA:19469"/>
        <dbReference type="ChEBI" id="CHEBI:15378"/>
        <dbReference type="ChEBI" id="CHEBI:15379"/>
        <dbReference type="ChEBI" id="CHEBI:16480"/>
        <dbReference type="ChEBI" id="CHEBI:17632"/>
        <dbReference type="ChEBI" id="CHEBI:57540"/>
        <dbReference type="ChEBI" id="CHEBI:57945"/>
        <dbReference type="EC" id="1.14.12.17"/>
    </reaction>
</comment>
<reference evidence="15 16" key="1">
    <citation type="journal article" date="2015" name="Int. J. Syst. Evol. Microbiol.">
        <title>Exiguobacterium enclense sp. nov., isolated from sediment.</title>
        <authorList>
            <person name="Dastager S.G."/>
            <person name="Mawlankar R."/>
            <person name="Sonalkar V.V."/>
            <person name="Thorat M.N."/>
            <person name="Mual P."/>
            <person name="Verma A."/>
            <person name="Krishnamurthi S."/>
            <person name="Tang S.K."/>
            <person name="Li W.J."/>
        </authorList>
    </citation>
    <scope>NUCLEOTIDE SEQUENCE [LARGE SCALE GENOMIC DNA]</scope>
    <source>
        <strain evidence="15 16">NIO-1109</strain>
    </source>
</reference>
<evidence type="ECO:0000313" key="16">
    <source>
        <dbReference type="Proteomes" id="UP000053797"/>
    </source>
</evidence>
<dbReference type="FunFam" id="1.10.490.10:FF:000003">
    <property type="entry name" value="Flavohemoprotein"/>
    <property type="match status" value="1"/>
</dbReference>
<dbReference type="GO" id="GO:0005344">
    <property type="term" value="F:oxygen carrier activity"/>
    <property type="evidence" value="ECO:0007669"/>
    <property type="project" value="UniProtKB-KW"/>
</dbReference>
<evidence type="ECO:0000256" key="8">
    <source>
        <dbReference type="ARBA" id="ARBA00023004"/>
    </source>
</evidence>
<dbReference type="PANTHER" id="PTHR43396:SF3">
    <property type="entry name" value="FLAVOHEMOPROTEIN"/>
    <property type="match status" value="1"/>
</dbReference>
<comment type="caution">
    <text evidence="15">The sequence shown here is derived from an EMBL/GenBank/DDBJ whole genome shotgun (WGS) entry which is preliminary data.</text>
</comment>
<feature type="domain" description="FAD-binding FR-type" evidence="14">
    <location>
        <begin position="151"/>
        <end position="250"/>
    </location>
</feature>
<dbReference type="Gene3D" id="3.40.50.80">
    <property type="entry name" value="Nucleotide-binding domain of ferredoxin-NADP reductase (FNR) module"/>
    <property type="match status" value="1"/>
</dbReference>
<dbReference type="PROSITE" id="PS51384">
    <property type="entry name" value="FAD_FR"/>
    <property type="match status" value="1"/>
</dbReference>
<comment type="similarity">
    <text evidence="12">Belongs to the globin family.</text>
</comment>
<evidence type="ECO:0000256" key="6">
    <source>
        <dbReference type="ARBA" id="ARBA00022723"/>
    </source>
</evidence>
<dbReference type="InterPro" id="IPR017938">
    <property type="entry name" value="Riboflavin_synthase-like_b-brl"/>
</dbReference>
<evidence type="ECO:0000256" key="9">
    <source>
        <dbReference type="ARBA" id="ARBA00023027"/>
    </source>
</evidence>
<dbReference type="GO" id="GO:0046210">
    <property type="term" value="P:nitric oxide catabolic process"/>
    <property type="evidence" value="ECO:0007669"/>
    <property type="project" value="TreeGrafter"/>
</dbReference>
<accession>A0A0V8GC74</accession>
<evidence type="ECO:0000256" key="1">
    <source>
        <dbReference type="ARBA" id="ARBA00001970"/>
    </source>
</evidence>
<evidence type="ECO:0000259" key="13">
    <source>
        <dbReference type="PROSITE" id="PS01033"/>
    </source>
</evidence>
<keyword evidence="6" id="KW-0479">Metal-binding</keyword>
<keyword evidence="4 12" id="KW-0349">Heme</keyword>
<dbReference type="Gene3D" id="1.10.490.10">
    <property type="entry name" value="Globins"/>
    <property type="match status" value="1"/>
</dbReference>
<proteinExistence type="inferred from homology"/>
<dbReference type="SUPFAM" id="SSF52343">
    <property type="entry name" value="Ferredoxin reductase-like, C-terminal NADP-linked domain"/>
    <property type="match status" value="1"/>
</dbReference>
<dbReference type="InterPro" id="IPR012292">
    <property type="entry name" value="Globin/Proto"/>
</dbReference>
<gene>
    <name evidence="15" type="ORF">AS033_14495</name>
</gene>
<dbReference type="PRINTS" id="PR00409">
    <property type="entry name" value="PHDIOXRDTASE"/>
</dbReference>
<evidence type="ECO:0000256" key="11">
    <source>
        <dbReference type="ARBA" id="ARBA00049433"/>
    </source>
</evidence>
<name>A0A0V8GC74_9BACL</name>
<dbReference type="InterPro" id="IPR001433">
    <property type="entry name" value="OxRdtase_FAD/NAD-bd"/>
</dbReference>
<keyword evidence="8" id="KW-0408">Iron</keyword>
<dbReference type="PANTHER" id="PTHR43396">
    <property type="entry name" value="FLAVOHEMOPROTEIN"/>
    <property type="match status" value="1"/>
</dbReference>
<protein>
    <recommendedName>
        <fullName evidence="3">nitric oxide dioxygenase</fullName>
        <ecNumber evidence="3">1.14.12.17</ecNumber>
    </recommendedName>
</protein>
<dbReference type="GO" id="GO:0046872">
    <property type="term" value="F:metal ion binding"/>
    <property type="evidence" value="ECO:0007669"/>
    <property type="project" value="UniProtKB-KW"/>
</dbReference>
<dbReference type="RefSeq" id="WP_058265876.1">
    <property type="nucleotide sequence ID" value="NZ_FMYN01000006.1"/>
</dbReference>
<dbReference type="Gene3D" id="2.40.30.10">
    <property type="entry name" value="Translation factors"/>
    <property type="match status" value="1"/>
</dbReference>
<comment type="catalytic activity">
    <reaction evidence="11">
        <text>2 nitric oxide + NADPH + 2 O2 = 2 nitrate + NADP(+) + H(+)</text>
        <dbReference type="Rhea" id="RHEA:19465"/>
        <dbReference type="ChEBI" id="CHEBI:15378"/>
        <dbReference type="ChEBI" id="CHEBI:15379"/>
        <dbReference type="ChEBI" id="CHEBI:16480"/>
        <dbReference type="ChEBI" id="CHEBI:17632"/>
        <dbReference type="ChEBI" id="CHEBI:57783"/>
        <dbReference type="ChEBI" id="CHEBI:58349"/>
        <dbReference type="EC" id="1.14.12.17"/>
    </reaction>
</comment>
<dbReference type="SUPFAM" id="SSF46458">
    <property type="entry name" value="Globin-like"/>
    <property type="match status" value="1"/>
</dbReference>
<dbReference type="EMBL" id="LNQL01000006">
    <property type="protein sequence ID" value="KSU47868.1"/>
    <property type="molecule type" value="Genomic_DNA"/>
</dbReference>
<dbReference type="OrthoDB" id="9801223at2"/>